<dbReference type="Proteomes" id="UP001320706">
    <property type="component" value="Unassembled WGS sequence"/>
</dbReference>
<comment type="caution">
    <text evidence="1">The sequence shown here is derived from an EMBL/GenBank/DDBJ whole genome shotgun (WGS) entry which is preliminary data.</text>
</comment>
<organism evidence="1 2">
    <name type="scientific">Zalaria obscura</name>
    <dbReference type="NCBI Taxonomy" id="2024903"/>
    <lineage>
        <taxon>Eukaryota</taxon>
        <taxon>Fungi</taxon>
        <taxon>Dikarya</taxon>
        <taxon>Ascomycota</taxon>
        <taxon>Pezizomycotina</taxon>
        <taxon>Dothideomycetes</taxon>
        <taxon>Dothideomycetidae</taxon>
        <taxon>Dothideales</taxon>
        <taxon>Zalariaceae</taxon>
        <taxon>Zalaria</taxon>
    </lineage>
</organism>
<evidence type="ECO:0000313" key="2">
    <source>
        <dbReference type="Proteomes" id="UP001320706"/>
    </source>
</evidence>
<protein>
    <submittedName>
        <fullName evidence="1">Uncharacterized protein</fullName>
    </submittedName>
</protein>
<name>A0ACC3SAM2_9PEZI</name>
<sequence>MASSSRTPRRSHVKSKTGCLTCKRRRVRCDEFRPICRNCTRYGSPCQYADDKGELVLAPGSIDPSLWNPKIENDVQEWMVRGEVPVSINELPLPKHPAAIGLSREDLRIVYHVSSLTAELAKSGGHMLLTISQVHGACIQIRPCQILPVGALGSSSVRLMRLVRSSH</sequence>
<reference evidence="1" key="1">
    <citation type="submission" date="2024-02" db="EMBL/GenBank/DDBJ databases">
        <title>Metagenome Assembled Genome of Zalaria obscura JY119.</title>
        <authorList>
            <person name="Vighnesh L."/>
            <person name="Jagadeeshwari U."/>
            <person name="Venkata Ramana C."/>
            <person name="Sasikala C."/>
        </authorList>
    </citation>
    <scope>NUCLEOTIDE SEQUENCE</scope>
    <source>
        <strain evidence="1">JY119</strain>
    </source>
</reference>
<accession>A0ACC3SAM2</accession>
<gene>
    <name evidence="1" type="ORF">M8818_004976</name>
</gene>
<proteinExistence type="predicted"/>
<dbReference type="EMBL" id="JAMKPW020000025">
    <property type="protein sequence ID" value="KAK8205264.1"/>
    <property type="molecule type" value="Genomic_DNA"/>
</dbReference>
<evidence type="ECO:0000313" key="1">
    <source>
        <dbReference type="EMBL" id="KAK8205264.1"/>
    </source>
</evidence>
<keyword evidence="2" id="KW-1185">Reference proteome</keyword>